<comment type="subcellular location">
    <subcellularLocation>
        <location evidence="3">Plastid</location>
        <location evidence="3">Chloroplast outer membrane</location>
    </subcellularLocation>
</comment>
<comment type="caution">
    <text evidence="7">The sequence shown here is derived from an EMBL/GenBank/DDBJ whole genome shotgun (WGS) entry which is preliminary data.</text>
</comment>
<evidence type="ECO:0000256" key="2">
    <source>
        <dbReference type="ARBA" id="ARBA00023136"/>
    </source>
</evidence>
<dbReference type="Pfam" id="PF25280">
    <property type="entry name" value="POTRA2_Toc75"/>
    <property type="match status" value="1"/>
</dbReference>
<dbReference type="InterPro" id="IPR057354">
    <property type="entry name" value="POTRA1_3_Toc75"/>
</dbReference>
<feature type="domain" description="Toc75-like POTRA" evidence="6">
    <location>
        <begin position="342"/>
        <end position="423"/>
    </location>
</feature>
<evidence type="ECO:0008006" key="9">
    <source>
        <dbReference type="Google" id="ProtNLM"/>
    </source>
</evidence>
<gene>
    <name evidence="7" type="ORF">RIF29_32077</name>
</gene>
<feature type="domain" description="Bacterial surface antigen (D15)" evidence="4">
    <location>
        <begin position="485"/>
        <end position="781"/>
    </location>
</feature>
<dbReference type="Pfam" id="PF01103">
    <property type="entry name" value="Omp85"/>
    <property type="match status" value="1"/>
</dbReference>
<dbReference type="InterPro" id="IPR057355">
    <property type="entry name" value="POTRA2_Toc75"/>
</dbReference>
<dbReference type="GO" id="GO:0009658">
    <property type="term" value="P:chloroplast organization"/>
    <property type="evidence" value="ECO:0007669"/>
    <property type="project" value="TreeGrafter"/>
</dbReference>
<dbReference type="InterPro" id="IPR000184">
    <property type="entry name" value="Bac_surfAg_D15"/>
</dbReference>
<protein>
    <recommendedName>
        <fullName evidence="9">Bacterial surface antigen (D15) domain-containing protein</fullName>
    </recommendedName>
</protein>
<dbReference type="Gene3D" id="2.40.160.50">
    <property type="entry name" value="membrane protein fhac: a member of the omp85/tpsb transporter family"/>
    <property type="match status" value="1"/>
</dbReference>
<evidence type="ECO:0000259" key="5">
    <source>
        <dbReference type="Pfam" id="PF25280"/>
    </source>
</evidence>
<keyword evidence="1" id="KW-0934">Plastid</keyword>
<evidence type="ECO:0000313" key="7">
    <source>
        <dbReference type="EMBL" id="KAK7257826.1"/>
    </source>
</evidence>
<dbReference type="GO" id="GO:0009707">
    <property type="term" value="C:chloroplast outer membrane"/>
    <property type="evidence" value="ECO:0007669"/>
    <property type="project" value="UniProtKB-SubCell"/>
</dbReference>
<dbReference type="AlphaFoldDB" id="A0AAN9EIK0"/>
<dbReference type="PANTHER" id="PTHR12815">
    <property type="entry name" value="SORTING AND ASSEMBLY MACHINERY SAMM50 PROTEIN FAMILY MEMBER"/>
    <property type="match status" value="1"/>
</dbReference>
<feature type="domain" description="Toc75-like second POTRA" evidence="5">
    <location>
        <begin position="229"/>
        <end position="341"/>
    </location>
</feature>
<organism evidence="7 8">
    <name type="scientific">Crotalaria pallida</name>
    <name type="common">Smooth rattlebox</name>
    <name type="synonym">Crotalaria striata</name>
    <dbReference type="NCBI Taxonomy" id="3830"/>
    <lineage>
        <taxon>Eukaryota</taxon>
        <taxon>Viridiplantae</taxon>
        <taxon>Streptophyta</taxon>
        <taxon>Embryophyta</taxon>
        <taxon>Tracheophyta</taxon>
        <taxon>Spermatophyta</taxon>
        <taxon>Magnoliopsida</taxon>
        <taxon>eudicotyledons</taxon>
        <taxon>Gunneridae</taxon>
        <taxon>Pentapetalae</taxon>
        <taxon>rosids</taxon>
        <taxon>fabids</taxon>
        <taxon>Fabales</taxon>
        <taxon>Fabaceae</taxon>
        <taxon>Papilionoideae</taxon>
        <taxon>50 kb inversion clade</taxon>
        <taxon>genistoids sensu lato</taxon>
        <taxon>core genistoids</taxon>
        <taxon>Crotalarieae</taxon>
        <taxon>Crotalaria</taxon>
    </lineage>
</organism>
<evidence type="ECO:0000313" key="8">
    <source>
        <dbReference type="Proteomes" id="UP001372338"/>
    </source>
</evidence>
<name>A0AAN9EIK0_CROPI</name>
<keyword evidence="1" id="KW-1002">Plastid outer membrane</keyword>
<evidence type="ECO:0000259" key="6">
    <source>
        <dbReference type="Pfam" id="PF25282"/>
    </source>
</evidence>
<dbReference type="EMBL" id="JAYWIO010000006">
    <property type="protein sequence ID" value="KAK7257826.1"/>
    <property type="molecule type" value="Genomic_DNA"/>
</dbReference>
<dbReference type="InterPro" id="IPR039910">
    <property type="entry name" value="D15-like"/>
</dbReference>
<sequence>MSSSSSSSFSTTSNHLISTTIFSPRHRSHNHPPPLLLNFHRLSSSYNSHSSASNSTLLKTLALSSAVKHFLTGGNAGGGGGGGGGGAWFGGSGEGSFFWSRLFTPLPSIADDNNNKSSQSQEFDSHGLPANITLRINRLSGSKKYKISEISLFDRVRKANVGSDDPFFEMLTLRAGDVYTKAQLQKKLDYLANCAVFKKVDMLATTNPDGTINIAISFVENTWRSNEKFRCINVSLLPKTEEIGLDPDATDKELFRWSQERKKELKSRIERSKPCILPMSVHREITDMLREQGSDSVGIRFFWKIRDRVMKWYRDQGFTCARFVNCRNLDRELVFEVAEGDISQMYIQFLDYFGNVVEGKTQIPVIQRELPFPLRPGYPLDFGAMKQALRNIDFLDLFSKIQLKPKYDEKTEGGIILEINLRELEKDTVAEFNTEWNFVPGQGGLPTLVSLQPGGSVIFKHGNLQGLKRTITGLISTCNFFNPEDDLAFKFEYTQPYFDGVHDPSNRILRVSCFTGRKKGPVFTGGPDMDHVLEMWVDRTGVKANITKNFTSQSKFTYGLVMEEIKTLDDEGDICTHGRRMLANGDIFDKGPPTTLSGTGIDRMAFLQANITRDNTKFVNGAVVGERNVFQVDQGLGIGSNYPFFNRHQLTLTRFLQLMPVEEGARKPPPPVLVLHCHYGGCIGDLPSYDAFILGGPFSVRGYRMGEIGVARKILELAAELRIPIKGKHVYVFAEHGNDLGSSKDVKGNPTEAYGRRGHGSSYGAGVKLGLVRVEYAVEHNTGTGAIFVRFGERF</sequence>
<dbReference type="GO" id="GO:0045037">
    <property type="term" value="P:protein import into chloroplast stroma"/>
    <property type="evidence" value="ECO:0007669"/>
    <property type="project" value="TreeGrafter"/>
</dbReference>
<keyword evidence="8" id="KW-1185">Reference proteome</keyword>
<reference evidence="7 8" key="1">
    <citation type="submission" date="2024-01" db="EMBL/GenBank/DDBJ databases">
        <title>The genomes of 5 underutilized Papilionoideae crops provide insights into root nodulation and disease resistanc.</title>
        <authorList>
            <person name="Yuan L."/>
        </authorList>
    </citation>
    <scope>NUCLEOTIDE SEQUENCE [LARGE SCALE GENOMIC DNA]</scope>
    <source>
        <strain evidence="7">ZHUSHIDOU_FW_LH</strain>
        <tissue evidence="7">Leaf</tissue>
    </source>
</reference>
<dbReference type="Proteomes" id="UP001372338">
    <property type="component" value="Unassembled WGS sequence"/>
</dbReference>
<dbReference type="Gene3D" id="3.10.20.310">
    <property type="entry name" value="membrane protein fhac"/>
    <property type="match status" value="1"/>
</dbReference>
<evidence type="ECO:0000256" key="1">
    <source>
        <dbReference type="ARBA" id="ARBA00022805"/>
    </source>
</evidence>
<accession>A0AAN9EIK0</accession>
<feature type="domain" description="Toc75-like POTRA" evidence="6">
    <location>
        <begin position="132"/>
        <end position="220"/>
    </location>
</feature>
<dbReference type="Pfam" id="PF25282">
    <property type="entry name" value="POTRA1_3_Toc75"/>
    <property type="match status" value="2"/>
</dbReference>
<keyword evidence="2" id="KW-0472">Membrane</keyword>
<dbReference type="PANTHER" id="PTHR12815:SF42">
    <property type="entry name" value="BACTERIAL SURFACE ANTIGEN (D15) DOMAIN-CONTAINING PROTEIN"/>
    <property type="match status" value="1"/>
</dbReference>
<evidence type="ECO:0000256" key="3">
    <source>
        <dbReference type="ARBA" id="ARBA00024013"/>
    </source>
</evidence>
<proteinExistence type="predicted"/>
<evidence type="ECO:0000259" key="4">
    <source>
        <dbReference type="Pfam" id="PF01103"/>
    </source>
</evidence>